<organism evidence="1 2">
    <name type="scientific">Stylonychia lemnae</name>
    <name type="common">Ciliate</name>
    <dbReference type="NCBI Taxonomy" id="5949"/>
    <lineage>
        <taxon>Eukaryota</taxon>
        <taxon>Sar</taxon>
        <taxon>Alveolata</taxon>
        <taxon>Ciliophora</taxon>
        <taxon>Intramacronucleata</taxon>
        <taxon>Spirotrichea</taxon>
        <taxon>Stichotrichia</taxon>
        <taxon>Sporadotrichida</taxon>
        <taxon>Oxytrichidae</taxon>
        <taxon>Stylonychinae</taxon>
        <taxon>Stylonychia</taxon>
    </lineage>
</organism>
<dbReference type="EMBL" id="CCKQ01012287">
    <property type="protein sequence ID" value="CDW83894.1"/>
    <property type="molecule type" value="Genomic_DNA"/>
</dbReference>
<dbReference type="InParanoid" id="A0A078AP45"/>
<accession>A0A078AP45</accession>
<evidence type="ECO:0000313" key="1">
    <source>
        <dbReference type="EMBL" id="CDW83894.1"/>
    </source>
</evidence>
<protein>
    <submittedName>
        <fullName evidence="1">Ig family protein</fullName>
    </submittedName>
</protein>
<sequence length="1582" mass="180448">MISENPVEQSYNHPIFQTNNSACGSITSKYNFEGNSIDQAPFIKYLQENQNQTNTLTIESSDRRDKGIKTIVFQGTSAVLGIKKQVMITFNFTLCSDQKLITSAYSSFSYILGQGTQNITKITPPVLNSHCNYETKLSDYESNYIEDSPQYFIQNDSIIVNVTQSDEYETGNILTFYLSYILSDDPSVTKSELITVTFLGCDSYSSVLSQTLPNFTYRLGQTNQNNTIIYKKFTTNDTLCKNWEIQLFLLNEDEELCQAPSFITLNDSNQKLTIYPMTQDIGVYQIAIKAILNKYLVGFQNITLNVTVLDCKEAMIDLSNQTYQDINYTVARGTEYFNFSPFTLTLEPCPIQYNIISSLSQQILPQCEKIQIEQQSSVLRIVLDCGQNSNAGTYLLRLQGNLIANQDVFWRSMEFKLNIYENCSMQLIGEGENSVYPYQIGLPNCDYRSFIDFSIEYSSGCTLAVIQPDNDLNNTIPYQYNVNDGGKIFDLSQYQSFPSFCIDYATYQIQYSFKNGIIQNGIIPNYFLFNQTKPELSVYTTNDENVGIYQFTVSTLILGGPTIRNDLIIQITDFNSECLNATIQYKEEISSVFNYTIGNTAQNFSYDILISSVQAACKIIYNISFDGQSNINMFLINYQEQSIVQIFTGDVEYIGSYELGCTAYLQDNPISSIFSIPITINIFHPCQIAQIQIKNLPTIPNPIKYTINNNDSQILSYKLTWSTDKLECELSYEIQDETTMIAPHQNYSITLDPIHKEITFKNPLNLENVGTTSYQFILIGYVVGYQTNKEVLKLQVDYNLDCSIASINDPQIENQHYTVGDNNLTIPLKWSVSPLLCNKIIYSISDDFKIFSTVISNEFLAIGTNNIYFAGNYNMQVKGEISGGISISTVFDLNIINPCLKSILTATQQDDIDLYIGQARQILISNFLSSISTQICGQFQYIIEFENASNIYNQYLNKNINQNSTYLWIQITDYRAQNQTIPLILKGKIPNLEYVQTIIKINARTNCSNQIIENLNLLVEQINYTVNDIKIDIDFSTRFKLNFYGCGDILYSCTDSRRQNVCDPAIFTINHNTGMLSIFTSDIRKAQAVKLQITATTQNVKNQTEIPVLITADCKDTIITSPSDISEDIALIYPQTNITLKAEFTDLIGCQKFYKYSLLLDNDQNLSPWLINIKDGTHQVPELQVAHGTPNFQIKIKVNLSVFNIISSSKYIINIKCLNPQSRQGTTSTVVLPLIDQIHSTVISAVYIVHQFAELQKYQVHLFWFTDNYIWELETVSKILVPPIFKEDLEYIELDINQKHSYNLPDIQSYSRNLVSIQISLGKASNFVNYYRTTKSFSISPSSTQGGKSYKIQIKLVDQDIQSLSTNYELTIIIKAANDDSQFQNQNQNTQNSTSNQTLVTINDQIFNQSEYAIYQASNQYLDQQAQEVQNVLYTSEDFNVSNLSSNIYQELLKKINANAYDPQLKPQISQINQQGEMTINFNLDVLIPKSYANFNDKVMKMRVKQDSNSDKNKKNQTKRMLAVQTSSSDDLQYSWKVTLFTKRELKIKLDFQEPLLVSAEVREFKSYLIFSLQTMFQYSFQ</sequence>
<dbReference type="Proteomes" id="UP000039865">
    <property type="component" value="Unassembled WGS sequence"/>
</dbReference>
<evidence type="ECO:0000313" key="2">
    <source>
        <dbReference type="Proteomes" id="UP000039865"/>
    </source>
</evidence>
<reference evidence="1 2" key="1">
    <citation type="submission" date="2014-06" db="EMBL/GenBank/DDBJ databases">
        <authorList>
            <person name="Swart Estienne"/>
        </authorList>
    </citation>
    <scope>NUCLEOTIDE SEQUENCE [LARGE SCALE GENOMIC DNA]</scope>
    <source>
        <strain evidence="1 2">130c</strain>
    </source>
</reference>
<name>A0A078AP45_STYLE</name>
<keyword evidence="2" id="KW-1185">Reference proteome</keyword>
<gene>
    <name evidence="1" type="primary">Contig19471.g20652</name>
    <name evidence="1" type="ORF">STYLEM_12947</name>
</gene>
<proteinExistence type="predicted"/>